<dbReference type="GO" id="GO:0016020">
    <property type="term" value="C:membrane"/>
    <property type="evidence" value="ECO:0007669"/>
    <property type="project" value="GOC"/>
</dbReference>
<dbReference type="EnsemblMetazoa" id="XM_019900161.1">
    <property type="protein sequence ID" value="XP_019755720.1"/>
    <property type="gene ID" value="LOC109534476"/>
</dbReference>
<keyword evidence="2" id="KW-1133">Transmembrane helix</keyword>
<organism evidence="3 4">
    <name type="scientific">Dendroctonus ponderosae</name>
    <name type="common">Mountain pine beetle</name>
    <dbReference type="NCBI Taxonomy" id="77166"/>
    <lineage>
        <taxon>Eukaryota</taxon>
        <taxon>Metazoa</taxon>
        <taxon>Ecdysozoa</taxon>
        <taxon>Arthropoda</taxon>
        <taxon>Hexapoda</taxon>
        <taxon>Insecta</taxon>
        <taxon>Pterygota</taxon>
        <taxon>Neoptera</taxon>
        <taxon>Endopterygota</taxon>
        <taxon>Coleoptera</taxon>
        <taxon>Polyphaga</taxon>
        <taxon>Cucujiformia</taxon>
        <taxon>Curculionidae</taxon>
        <taxon>Scolytinae</taxon>
        <taxon>Dendroctonus</taxon>
    </lineage>
</organism>
<feature type="transmembrane region" description="Helical" evidence="2">
    <location>
        <begin position="334"/>
        <end position="354"/>
    </location>
</feature>
<dbReference type="Proteomes" id="UP000019118">
    <property type="component" value="Unassembled WGS sequence"/>
</dbReference>
<reference evidence="4" key="1">
    <citation type="journal article" date="2013" name="Genome Biol.">
        <title>Draft genome of the mountain pine beetle, Dendroctonus ponderosae Hopkins, a major forest pest.</title>
        <authorList>
            <person name="Keeling C.I."/>
            <person name="Yuen M.M."/>
            <person name="Liao N.Y."/>
            <person name="Docking T.R."/>
            <person name="Chan S.K."/>
            <person name="Taylor G.A."/>
            <person name="Palmquist D.L."/>
            <person name="Jackman S.D."/>
            <person name="Nguyen A."/>
            <person name="Li M."/>
            <person name="Henderson H."/>
            <person name="Janes J.K."/>
            <person name="Zhao Y."/>
            <person name="Pandoh P."/>
            <person name="Moore R."/>
            <person name="Sperling F.A."/>
            <person name="Huber D.P."/>
            <person name="Birol I."/>
            <person name="Jones S.J."/>
            <person name="Bohlmann J."/>
        </authorList>
    </citation>
    <scope>NUCLEOTIDE SEQUENCE</scope>
</reference>
<proteinExistence type="predicted"/>
<reference evidence="3" key="2">
    <citation type="submission" date="2024-08" db="UniProtKB">
        <authorList>
            <consortium name="EnsemblMetazoa"/>
        </authorList>
    </citation>
    <scope>IDENTIFICATION</scope>
</reference>
<dbReference type="SUPFAM" id="SSF56300">
    <property type="entry name" value="Metallo-dependent phosphatases"/>
    <property type="match status" value="1"/>
</dbReference>
<evidence type="ECO:0000313" key="3">
    <source>
        <dbReference type="EnsemblMetazoa" id="XP_019755720.1"/>
    </source>
</evidence>
<keyword evidence="4" id="KW-1185">Reference proteome</keyword>
<evidence type="ECO:0000256" key="1">
    <source>
        <dbReference type="ARBA" id="ARBA00023136"/>
    </source>
</evidence>
<accession>A0AAR5P3P4</accession>
<protein>
    <recommendedName>
        <fullName evidence="5">Calcineurin-like phosphoesterase domain-containing protein</fullName>
    </recommendedName>
</protein>
<keyword evidence="1 2" id="KW-0472">Membrane</keyword>
<dbReference type="GO" id="GO:0006506">
    <property type="term" value="P:GPI anchor biosynthetic process"/>
    <property type="evidence" value="ECO:0007669"/>
    <property type="project" value="InterPro"/>
</dbReference>
<dbReference type="KEGG" id="dpa:109534476"/>
<dbReference type="PANTHER" id="PTHR13315">
    <property type="entry name" value="METALLO PHOSPHOESTERASE RELATED"/>
    <property type="match status" value="1"/>
</dbReference>
<dbReference type="GO" id="GO:0005783">
    <property type="term" value="C:endoplasmic reticulum"/>
    <property type="evidence" value="ECO:0007669"/>
    <property type="project" value="TreeGrafter"/>
</dbReference>
<keyword evidence="2" id="KW-0812">Transmembrane</keyword>
<name>A0AAR5P3P4_DENPD</name>
<evidence type="ECO:0000313" key="4">
    <source>
        <dbReference type="Proteomes" id="UP000019118"/>
    </source>
</evidence>
<dbReference type="InterPro" id="IPR033308">
    <property type="entry name" value="PGAP5/Cdc1/Ted1"/>
</dbReference>
<dbReference type="InterPro" id="IPR029052">
    <property type="entry name" value="Metallo-depent_PP-like"/>
</dbReference>
<dbReference type="PANTHER" id="PTHR13315:SF4">
    <property type="entry name" value="METALLOPHOSPHOESTERASE, ISOFORM E"/>
    <property type="match status" value="1"/>
</dbReference>
<evidence type="ECO:0008006" key="5">
    <source>
        <dbReference type="Google" id="ProtNLM"/>
    </source>
</evidence>
<evidence type="ECO:0000256" key="2">
    <source>
        <dbReference type="SAM" id="Phobius"/>
    </source>
</evidence>
<dbReference type="AlphaFoldDB" id="A0AAR5P3P4"/>
<sequence length="367" mass="42887">MRQSRYSTSNQCRATMRLSKKKICLTFWTILTLSYAFYAEFLIYKLKTGSWPFMTCRNEKDCIKILLVADPQIIGNLNEIFSPLSPFTIFDSDRFLKITYYYAYNYAKPHVVVFLGDLMDEAHIANDDDFNSYVRRIFNIFLNPYRLDNNVKHVWLPGDNDIGGEDTDVTPKKLQRFERAFSQSSFHTVGNVTLFKINRLTHIIPAYKKERDFFDTSKIFVGLSHIPLMFRPSPFPEKVINKMQPHVLFTAHEHKSMIISTDALLHKDYHIVPITPESDQIYEYALGVQNMYEILIPTCSYRMGTNKIGYGFAIIENNELRFTNLWSPSRFEHLAVYLILVVLPVLLFSFYKTVGCVKTRSLRYANK</sequence>
<gene>
    <name evidence="3" type="primary">109534476</name>
</gene>